<keyword evidence="2 4" id="KW-0547">Nucleotide-binding</keyword>
<evidence type="ECO:0000256" key="4">
    <source>
        <dbReference type="PROSITE-ProRule" id="PRU00409"/>
    </source>
</evidence>
<dbReference type="SMART" id="SM01209">
    <property type="entry name" value="GARS_A"/>
    <property type="match status" value="1"/>
</dbReference>
<name>A0ABQ2SUE6_STRBA</name>
<evidence type="ECO:0000259" key="5">
    <source>
        <dbReference type="PROSITE" id="PS50975"/>
    </source>
</evidence>
<dbReference type="InterPro" id="IPR041472">
    <property type="entry name" value="BL00235/CARNS1_N"/>
</dbReference>
<keyword evidence="3 4" id="KW-0067">ATP-binding</keyword>
<dbReference type="Pfam" id="PF18130">
    <property type="entry name" value="ATPgrasp_N"/>
    <property type="match status" value="1"/>
</dbReference>
<dbReference type="Proteomes" id="UP000659767">
    <property type="component" value="Unassembled WGS sequence"/>
</dbReference>
<dbReference type="PROSITE" id="PS50975">
    <property type="entry name" value="ATP_GRASP"/>
    <property type="match status" value="1"/>
</dbReference>
<keyword evidence="6" id="KW-0456">Lyase</keyword>
<gene>
    <name evidence="6" type="ORF">GCM10010253_12800</name>
</gene>
<dbReference type="RefSeq" id="WP_234427760.1">
    <property type="nucleotide sequence ID" value="NZ_BMSZ01000003.1"/>
</dbReference>
<dbReference type="EMBL" id="BMSZ01000003">
    <property type="protein sequence ID" value="GGS40511.1"/>
    <property type="molecule type" value="Genomic_DNA"/>
</dbReference>
<evidence type="ECO:0000313" key="6">
    <source>
        <dbReference type="EMBL" id="GGS40511.1"/>
    </source>
</evidence>
<dbReference type="InterPro" id="IPR040570">
    <property type="entry name" value="LAL_C2"/>
</dbReference>
<dbReference type="Gene3D" id="3.30.470.20">
    <property type="entry name" value="ATP-grasp fold, B domain"/>
    <property type="match status" value="1"/>
</dbReference>
<proteinExistence type="predicted"/>
<dbReference type="PANTHER" id="PTHR43585:SF2">
    <property type="entry name" value="ATP-GRASP ENZYME FSQD"/>
    <property type="match status" value="1"/>
</dbReference>
<evidence type="ECO:0000256" key="2">
    <source>
        <dbReference type="ARBA" id="ARBA00022741"/>
    </source>
</evidence>
<feature type="domain" description="ATP-grasp" evidence="5">
    <location>
        <begin position="119"/>
        <end position="313"/>
    </location>
</feature>
<dbReference type="PANTHER" id="PTHR43585">
    <property type="entry name" value="FUMIPYRROLE BIOSYNTHESIS PROTEIN C"/>
    <property type="match status" value="1"/>
</dbReference>
<dbReference type="SUPFAM" id="SSF56059">
    <property type="entry name" value="Glutathione synthetase ATP-binding domain-like"/>
    <property type="match status" value="1"/>
</dbReference>
<dbReference type="GO" id="GO:0016829">
    <property type="term" value="F:lyase activity"/>
    <property type="evidence" value="ECO:0007669"/>
    <property type="project" value="UniProtKB-KW"/>
</dbReference>
<dbReference type="InterPro" id="IPR011761">
    <property type="entry name" value="ATP-grasp"/>
</dbReference>
<sequence length="419" mass="42996">MTVRSPQWFVCVESNTTGTGRLFCAAARAQGMRPVVLAKDPGRYPYLAEDGVDARVVDTSDEARVREVCRELAVSGGVAGVTSSSEYFVATAAAAAVALGRPAPDPAAITRCRDKARQRAVLAAAGVPVPAFRTVTDPAAAVAAAEEIGLPVVLKPTRGSGSVGVRLCHDRREVADWAAGLFGAANERGLPGGDEILVEEYVSGPEFSVETFDDELVGVVGKLLGEKPYFVEIGHDFPARVPAAERDALAACARAALGALGLGWGAAHTELRQGAHGPVVIEVNPRLAGGLIPELARVALDFDLVHALVARVAGTRRGLPGRGAGGAEEAGARHAAIRFVLTPGAGVVTSVEGLAEAAAAPGVTSVTVAAEPGDTLRRRHSFQDRLGHVLARGADGAEAAARAESAAGLIRVNSTVTEG</sequence>
<protein>
    <submittedName>
        <fullName evidence="6">Argininosuccinate lyase</fullName>
    </submittedName>
</protein>
<keyword evidence="7" id="KW-1185">Reference proteome</keyword>
<dbReference type="Pfam" id="PF13535">
    <property type="entry name" value="ATP-grasp_4"/>
    <property type="match status" value="1"/>
</dbReference>
<accession>A0ABQ2SUE6</accession>
<evidence type="ECO:0000313" key="7">
    <source>
        <dbReference type="Proteomes" id="UP000659767"/>
    </source>
</evidence>
<dbReference type="Pfam" id="PF18603">
    <property type="entry name" value="LAL_C2"/>
    <property type="match status" value="1"/>
</dbReference>
<reference evidence="7" key="1">
    <citation type="journal article" date="2019" name="Int. J. Syst. Evol. Microbiol.">
        <title>The Global Catalogue of Microorganisms (GCM) 10K type strain sequencing project: providing services to taxonomists for standard genome sequencing and annotation.</title>
        <authorList>
            <consortium name="The Broad Institute Genomics Platform"/>
            <consortium name="The Broad Institute Genome Sequencing Center for Infectious Disease"/>
            <person name="Wu L."/>
            <person name="Ma J."/>
        </authorList>
    </citation>
    <scope>NUCLEOTIDE SEQUENCE [LARGE SCALE GENOMIC DNA]</scope>
    <source>
        <strain evidence="7">JCM 4350</strain>
    </source>
</reference>
<evidence type="ECO:0000256" key="1">
    <source>
        <dbReference type="ARBA" id="ARBA00022598"/>
    </source>
</evidence>
<evidence type="ECO:0000256" key="3">
    <source>
        <dbReference type="ARBA" id="ARBA00022840"/>
    </source>
</evidence>
<keyword evidence="1" id="KW-0436">Ligase</keyword>
<comment type="caution">
    <text evidence="6">The sequence shown here is derived from an EMBL/GenBank/DDBJ whole genome shotgun (WGS) entry which is preliminary data.</text>
</comment>
<organism evidence="6 7">
    <name type="scientific">Streptomyces badius</name>
    <dbReference type="NCBI Taxonomy" id="1941"/>
    <lineage>
        <taxon>Bacteria</taxon>
        <taxon>Bacillati</taxon>
        <taxon>Actinomycetota</taxon>
        <taxon>Actinomycetes</taxon>
        <taxon>Kitasatosporales</taxon>
        <taxon>Streptomycetaceae</taxon>
        <taxon>Streptomyces</taxon>
    </lineage>
</organism>
<dbReference type="InterPro" id="IPR052032">
    <property type="entry name" value="ATP-dep_AA_Ligase"/>
</dbReference>